<sequence>MKWVVSIFLIFLLNITKSRTMHSNAYGIASILDSSPCSAEVNLADLATIFFAQFVQEATYKEVDKMVKDVLTVIEKPTDGEQPTGCLENQLSAFLEEICHEKEIPEKYGLSDCCSRREEERHNCLLAHKKASHTSIPPFQIPEPVTRCKAYEENRETFMNRCIYEIARRNPFLYAPTVLSLASHYDKIIPPCCKAENAVECFQTKAAPITKELRESSLLNQHICSVMKNFGPRTFHAITITKLSQKFSKANFTEIQKLVLDVSHVHEECCRGNVLECLQDGGKIMSYICSQQDTLSSKITECCKLPILELGQCIIHAENDDKPEGLSPTLKGFLGERDFNQFSSREKDLLMARFTYEYSRRHTKLAVPVILRVAKGYQELLEKCSQSENPLECQDKGEEELEKYIQESQALAKRSCGLFQKLGEYYLQNAFLVAYTKKAPQLTPSELMASTRKMATAAATCCQLSEDKQLACGEGAADLIIGQLCIRHEETPINPGVGQCCTSSYANRRPCFSSLVVDETYVPPPFSDDKFIFHKDLCQAQGVALQTMKQQFLINLVKQKPQITEEQLEAVIADFSALLEKCCQGEEQEVCFAEELYLYEVSRRNLFVFTPTLLTVTVRFEEITKTRCREQDKANCFQTKAQPVIQYLKALSSYQKTVCGAYWKFEPQVLKSLSIAVLSQKFPKIEFKELTSLLEDVSSKYDGCCEGNVVLCTRDGSKVMSYICLKQDSMSGKIKDCCEKKIPEDGEFLSEYSRRHPELSTPELLRMARVHDDLLKECCNVENAPDCYSDAGLKLADKSQAI</sequence>
<proteinExistence type="predicted"/>
<feature type="domain" description="Albumin" evidence="15">
    <location>
        <begin position="19"/>
        <end position="210"/>
    </location>
</feature>
<dbReference type="PRINTS" id="PR00802">
    <property type="entry name" value="SERUMALBUMIN"/>
</dbReference>
<evidence type="ECO:0000256" key="9">
    <source>
        <dbReference type="ARBA" id="ARBA00023157"/>
    </source>
</evidence>
<evidence type="ECO:0000256" key="14">
    <source>
        <dbReference type="SAM" id="SignalP"/>
    </source>
</evidence>
<dbReference type="FunFam" id="1.10.246.10:FF:000001">
    <property type="entry name" value="Serum albumin"/>
    <property type="match status" value="3"/>
</dbReference>
<comment type="subcellular location">
    <subcellularLocation>
        <location evidence="1">Secreted</location>
    </subcellularLocation>
</comment>
<dbReference type="GO" id="GO:0005737">
    <property type="term" value="C:cytoplasm"/>
    <property type="evidence" value="ECO:0007669"/>
    <property type="project" value="TreeGrafter"/>
</dbReference>
<feature type="chain" id="PRO_5029828802" description="Alpha-fetoprotein" evidence="14">
    <location>
        <begin position="21"/>
        <end position="802"/>
    </location>
</feature>
<dbReference type="Pfam" id="PF00273">
    <property type="entry name" value="Serum_albumin"/>
    <property type="match status" value="5"/>
</dbReference>
<dbReference type="SMART" id="SM00103">
    <property type="entry name" value="ALBUMIN"/>
    <property type="match status" value="4"/>
</dbReference>
<feature type="domain" description="Albumin" evidence="15">
    <location>
        <begin position="404"/>
        <end position="600"/>
    </location>
</feature>
<dbReference type="CDD" id="cd00015">
    <property type="entry name" value="ALBUMIN"/>
    <property type="match status" value="3"/>
</dbReference>
<feature type="signal peptide" evidence="14">
    <location>
        <begin position="1"/>
        <end position="20"/>
    </location>
</feature>
<keyword evidence="8" id="KW-0186">Copper</keyword>
<dbReference type="InterPro" id="IPR014760">
    <property type="entry name" value="Serum_albumin_N"/>
</dbReference>
<dbReference type="GO" id="GO:0046872">
    <property type="term" value="F:metal ion binding"/>
    <property type="evidence" value="ECO:0007669"/>
    <property type="project" value="UniProtKB-KW"/>
</dbReference>
<keyword evidence="2" id="KW-0964">Secreted</keyword>
<dbReference type="PROSITE" id="PS00212">
    <property type="entry name" value="ALBUMIN_1"/>
    <property type="match status" value="1"/>
</dbReference>
<dbReference type="FunFam" id="1.10.246.10:FF:000002">
    <property type="entry name" value="Serum albumin"/>
    <property type="match status" value="2"/>
</dbReference>
<organism evidence="16 17">
    <name type="scientific">Rhinolophus ferrumequinum</name>
    <name type="common">Greater horseshoe bat</name>
    <dbReference type="NCBI Taxonomy" id="59479"/>
    <lineage>
        <taxon>Eukaryota</taxon>
        <taxon>Metazoa</taxon>
        <taxon>Chordata</taxon>
        <taxon>Craniata</taxon>
        <taxon>Vertebrata</taxon>
        <taxon>Euteleostomi</taxon>
        <taxon>Mammalia</taxon>
        <taxon>Eutheria</taxon>
        <taxon>Laurasiatheria</taxon>
        <taxon>Chiroptera</taxon>
        <taxon>Yinpterochiroptera</taxon>
        <taxon>Rhinolophoidea</taxon>
        <taxon>Rhinolophidae</taxon>
        <taxon>Rhinolophinae</taxon>
        <taxon>Rhinolophus</taxon>
    </lineage>
</organism>
<keyword evidence="7" id="KW-0677">Repeat</keyword>
<evidence type="ECO:0000313" key="17">
    <source>
        <dbReference type="Proteomes" id="UP000585614"/>
    </source>
</evidence>
<evidence type="ECO:0000256" key="6">
    <source>
        <dbReference type="ARBA" id="ARBA00022729"/>
    </source>
</evidence>
<evidence type="ECO:0000256" key="7">
    <source>
        <dbReference type="ARBA" id="ARBA00022737"/>
    </source>
</evidence>
<reference evidence="16 17" key="1">
    <citation type="journal article" date="2020" name="Nature">
        <title>Six reference-quality genomes reveal evolution of bat adaptations.</title>
        <authorList>
            <person name="Jebb D."/>
            <person name="Huang Z."/>
            <person name="Pippel M."/>
            <person name="Hughes G.M."/>
            <person name="Lavrichenko K."/>
            <person name="Devanna P."/>
            <person name="Winkler S."/>
            <person name="Jermiin L.S."/>
            <person name="Skirmuntt E.C."/>
            <person name="Katzourakis A."/>
            <person name="Burkitt-Gray L."/>
            <person name="Ray D.A."/>
            <person name="Sullivan K.A.M."/>
            <person name="Roscito J.G."/>
            <person name="Kirilenko B.M."/>
            <person name="Davalos L.M."/>
            <person name="Corthals A.P."/>
            <person name="Power M.L."/>
            <person name="Jones G."/>
            <person name="Ransome R.D."/>
            <person name="Dechmann D.K.N."/>
            <person name="Locatelli A.G."/>
            <person name="Puechmaille S.J."/>
            <person name="Fedrigo O."/>
            <person name="Jarvis E.D."/>
            <person name="Hiller M."/>
            <person name="Vernes S.C."/>
            <person name="Myers E.W."/>
            <person name="Teeling E.C."/>
        </authorList>
    </citation>
    <scope>NUCLEOTIDE SEQUENCE [LARGE SCALE GENOMIC DNA]</scope>
    <source>
        <strain evidence="16">MRhiFer1</strain>
        <tissue evidence="16">Lung</tissue>
    </source>
</reference>
<evidence type="ECO:0000256" key="4">
    <source>
        <dbReference type="ARBA" id="ARBA00022641"/>
    </source>
</evidence>
<dbReference type="InterPro" id="IPR020858">
    <property type="entry name" value="Serum_albumin-like"/>
</dbReference>
<comment type="caution">
    <text evidence="16">The sequence shown here is derived from an EMBL/GenBank/DDBJ whole genome shotgun (WGS) entry which is preliminary data.</text>
</comment>
<keyword evidence="10" id="KW-0325">Glycoprotein</keyword>
<dbReference type="Proteomes" id="UP000585614">
    <property type="component" value="Unassembled WGS sequence"/>
</dbReference>
<dbReference type="InterPro" id="IPR020857">
    <property type="entry name" value="Serum_albumin_CS"/>
</dbReference>
<feature type="domain" description="Albumin" evidence="15">
    <location>
        <begin position="211"/>
        <end position="403"/>
    </location>
</feature>
<dbReference type="Gene3D" id="1.10.246.10">
    <property type="match status" value="9"/>
</dbReference>
<protein>
    <recommendedName>
        <fullName evidence="11">Alpha-fetoprotein</fullName>
    </recommendedName>
    <alternativeName>
        <fullName evidence="12">Alpha-1-fetoprotein</fullName>
    </alternativeName>
    <alternativeName>
        <fullName evidence="13">Alpha-fetoglobulin</fullName>
    </alternativeName>
</protein>
<name>A0A7J7ZB95_RHIFE</name>
<evidence type="ECO:0000256" key="12">
    <source>
        <dbReference type="ARBA" id="ARBA00041316"/>
    </source>
</evidence>
<dbReference type="FunFam" id="1.10.246.10:FF:000004">
    <property type="entry name" value="Serum albumin"/>
    <property type="match status" value="1"/>
</dbReference>
<evidence type="ECO:0000256" key="5">
    <source>
        <dbReference type="ARBA" id="ARBA00022723"/>
    </source>
</evidence>
<dbReference type="SUPFAM" id="SSF48552">
    <property type="entry name" value="Serum albumin-like"/>
    <property type="match status" value="5"/>
</dbReference>
<gene>
    <name evidence="16" type="ORF">mRhiFer1_000429</name>
</gene>
<dbReference type="PROSITE" id="PS51438">
    <property type="entry name" value="ALBUMIN_2"/>
    <property type="match status" value="4"/>
</dbReference>
<keyword evidence="4" id="KW-0765">Sulfation</keyword>
<dbReference type="EMBL" id="JACAGC010000004">
    <property type="protein sequence ID" value="KAF6371359.1"/>
    <property type="molecule type" value="Genomic_DNA"/>
</dbReference>
<keyword evidence="3" id="KW-0597">Phosphoprotein</keyword>
<evidence type="ECO:0000256" key="2">
    <source>
        <dbReference type="ARBA" id="ARBA00022525"/>
    </source>
</evidence>
<dbReference type="PANTHER" id="PTHR11385:SF7">
    <property type="entry name" value="ALPHA-FETOPROTEIN"/>
    <property type="match status" value="1"/>
</dbReference>
<accession>A0A7J7ZB95</accession>
<evidence type="ECO:0000256" key="10">
    <source>
        <dbReference type="ARBA" id="ARBA00023180"/>
    </source>
</evidence>
<evidence type="ECO:0000256" key="8">
    <source>
        <dbReference type="ARBA" id="ARBA00023008"/>
    </source>
</evidence>
<keyword evidence="5" id="KW-0479">Metal-binding</keyword>
<keyword evidence="9" id="KW-1015">Disulfide bond</keyword>
<feature type="domain" description="Albumin" evidence="15">
    <location>
        <begin position="646"/>
        <end position="796"/>
    </location>
</feature>
<dbReference type="AlphaFoldDB" id="A0A7J7ZB95"/>
<evidence type="ECO:0000256" key="3">
    <source>
        <dbReference type="ARBA" id="ARBA00022553"/>
    </source>
</evidence>
<evidence type="ECO:0000256" key="11">
    <source>
        <dbReference type="ARBA" id="ARBA00039821"/>
    </source>
</evidence>
<evidence type="ECO:0000256" key="1">
    <source>
        <dbReference type="ARBA" id="ARBA00004613"/>
    </source>
</evidence>
<dbReference type="PRINTS" id="PR00803">
    <property type="entry name" value="AFETOPROTEIN"/>
</dbReference>
<evidence type="ECO:0000259" key="15">
    <source>
        <dbReference type="PROSITE" id="PS51438"/>
    </source>
</evidence>
<evidence type="ECO:0000256" key="13">
    <source>
        <dbReference type="ARBA" id="ARBA00042101"/>
    </source>
</evidence>
<evidence type="ECO:0000313" key="16">
    <source>
        <dbReference type="EMBL" id="KAF6371359.1"/>
    </source>
</evidence>
<dbReference type="GO" id="GO:0072562">
    <property type="term" value="C:blood microparticle"/>
    <property type="evidence" value="ECO:0007669"/>
    <property type="project" value="TreeGrafter"/>
</dbReference>
<dbReference type="PANTHER" id="PTHR11385">
    <property type="entry name" value="SERUM ALBUMIN-RELATED"/>
    <property type="match status" value="1"/>
</dbReference>
<dbReference type="InterPro" id="IPR021177">
    <property type="entry name" value="Serum_albumin/AFP/Afamin"/>
</dbReference>
<keyword evidence="6 14" id="KW-0732">Signal</keyword>
<dbReference type="InterPro" id="IPR000264">
    <property type="entry name" value="ALB/AFP/VDB"/>
</dbReference>